<evidence type="ECO:0000256" key="1">
    <source>
        <dbReference type="SAM" id="MobiDB-lite"/>
    </source>
</evidence>
<keyword evidence="4" id="KW-1185">Reference proteome</keyword>
<feature type="region of interest" description="Disordered" evidence="1">
    <location>
        <begin position="19"/>
        <end position="55"/>
    </location>
</feature>
<comment type="caution">
    <text evidence="3">The sequence shown here is derived from an EMBL/GenBank/DDBJ whole genome shotgun (WGS) entry which is preliminary data.</text>
</comment>
<dbReference type="EMBL" id="JBHRYE010000004">
    <property type="protein sequence ID" value="MFC3670203.1"/>
    <property type="molecule type" value="Genomic_DNA"/>
</dbReference>
<dbReference type="SUPFAM" id="SSF82171">
    <property type="entry name" value="DPP6 N-terminal domain-like"/>
    <property type="match status" value="1"/>
</dbReference>
<dbReference type="RefSeq" id="WP_191326059.1">
    <property type="nucleotide sequence ID" value="NZ_BMZP01000028.1"/>
</dbReference>
<dbReference type="Proteomes" id="UP001595683">
    <property type="component" value="Unassembled WGS sequence"/>
</dbReference>
<evidence type="ECO:0000313" key="3">
    <source>
        <dbReference type="EMBL" id="MFC3670203.1"/>
    </source>
</evidence>
<evidence type="ECO:0000256" key="2">
    <source>
        <dbReference type="SAM" id="SignalP"/>
    </source>
</evidence>
<protein>
    <recommendedName>
        <fullName evidence="5">Phytase-like domain-containing protein</fullName>
    </recommendedName>
</protein>
<proteinExistence type="predicted"/>
<sequence>MRILRPAIMLTISTVMLPPPATAADRPSARSPDGRFVASTRPTRGTAGASGQAPASLWLTDTRTGQSRELYRGRYSNDPKRNLSSLANPDFSLDGGYVYVEADAYATSPAIHQVAVRTGAIRYVTDGALYGVLRNGPWRGFLVVQQHRYRRNGNGSFDPFVIVKPDGREVAMLPGSDGDDPQRALAQWLGAKRWTVL</sequence>
<gene>
    <name evidence="3" type="ORF">ACFOOT_02085</name>
</gene>
<keyword evidence="2" id="KW-0732">Signal</keyword>
<feature type="chain" id="PRO_5045062021" description="Phytase-like domain-containing protein" evidence="2">
    <location>
        <begin position="24"/>
        <end position="197"/>
    </location>
</feature>
<evidence type="ECO:0000313" key="4">
    <source>
        <dbReference type="Proteomes" id="UP001595683"/>
    </source>
</evidence>
<reference evidence="4" key="1">
    <citation type="journal article" date="2019" name="Int. J. Syst. Evol. Microbiol.">
        <title>The Global Catalogue of Microorganisms (GCM) 10K type strain sequencing project: providing services to taxonomists for standard genome sequencing and annotation.</title>
        <authorList>
            <consortium name="The Broad Institute Genomics Platform"/>
            <consortium name="The Broad Institute Genome Sequencing Center for Infectious Disease"/>
            <person name="Wu L."/>
            <person name="Ma J."/>
        </authorList>
    </citation>
    <scope>NUCLEOTIDE SEQUENCE [LARGE SCALE GENOMIC DNA]</scope>
    <source>
        <strain evidence="4">KCTC 42224</strain>
    </source>
</reference>
<evidence type="ECO:0008006" key="5">
    <source>
        <dbReference type="Google" id="ProtNLM"/>
    </source>
</evidence>
<feature type="signal peptide" evidence="2">
    <location>
        <begin position="1"/>
        <end position="23"/>
    </location>
</feature>
<accession>A0ABV7UYI0</accession>
<organism evidence="3 4">
    <name type="scientific">Novosphingobium pokkalii</name>
    <dbReference type="NCBI Taxonomy" id="1770194"/>
    <lineage>
        <taxon>Bacteria</taxon>
        <taxon>Pseudomonadati</taxon>
        <taxon>Pseudomonadota</taxon>
        <taxon>Alphaproteobacteria</taxon>
        <taxon>Sphingomonadales</taxon>
        <taxon>Sphingomonadaceae</taxon>
        <taxon>Novosphingobium</taxon>
    </lineage>
</organism>
<name>A0ABV7UYI0_9SPHN</name>